<evidence type="ECO:0000313" key="3">
    <source>
        <dbReference type="Proteomes" id="UP000053750"/>
    </source>
</evidence>
<feature type="compositionally biased region" description="Acidic residues" evidence="1">
    <location>
        <begin position="52"/>
        <end position="79"/>
    </location>
</feature>
<dbReference type="AlphaFoldDB" id="A0A9W5RZ74"/>
<feature type="compositionally biased region" description="Low complexity" evidence="1">
    <location>
        <begin position="8"/>
        <end position="27"/>
    </location>
</feature>
<name>A0A9W5RZ74_9BACL</name>
<proteinExistence type="predicted"/>
<evidence type="ECO:0000313" key="2">
    <source>
        <dbReference type="EMBL" id="EXX84635.1"/>
    </source>
</evidence>
<dbReference type="Proteomes" id="UP000053750">
    <property type="component" value="Unassembled WGS sequence"/>
</dbReference>
<feature type="region of interest" description="Disordered" evidence="1">
    <location>
        <begin position="1"/>
        <end position="79"/>
    </location>
</feature>
<comment type="caution">
    <text evidence="2">The sequence shown here is derived from an EMBL/GenBank/DDBJ whole genome shotgun (WGS) entry which is preliminary data.</text>
</comment>
<organism evidence="2 3">
    <name type="scientific">Paenibacillus darwinianus</name>
    <dbReference type="NCBI Taxonomy" id="1380763"/>
    <lineage>
        <taxon>Bacteria</taxon>
        <taxon>Bacillati</taxon>
        <taxon>Bacillota</taxon>
        <taxon>Bacilli</taxon>
        <taxon>Bacillales</taxon>
        <taxon>Paenibacillaceae</taxon>
        <taxon>Paenibacillus</taxon>
    </lineage>
</organism>
<keyword evidence="2" id="KW-0689">Ribosomal protein</keyword>
<gene>
    <name evidence="2" type="ORF">BG53_10820</name>
</gene>
<reference evidence="2 3" key="1">
    <citation type="submission" date="2014-02" db="EMBL/GenBank/DDBJ databases">
        <title>Genome sequence of Paenibacillus darwinianus reveals adaptive mechanisms for survival in Antarctic soils.</title>
        <authorList>
            <person name="Dsouza M."/>
            <person name="Taylor M.W."/>
            <person name="Turner S.J."/>
            <person name="Aislabie J."/>
        </authorList>
    </citation>
    <scope>NUCLEOTIDE SEQUENCE [LARGE SCALE GENOMIC DNA]</scope>
    <source>
        <strain evidence="2 3">CE1</strain>
    </source>
</reference>
<protein>
    <submittedName>
        <fullName evidence="2">50S ribosomal protein L24</fullName>
    </submittedName>
</protein>
<dbReference type="EMBL" id="JFHU01000274">
    <property type="protein sequence ID" value="EXX84635.1"/>
    <property type="molecule type" value="Genomic_DNA"/>
</dbReference>
<sequence length="79" mass="8105">MGEQEQVLSGLELSEAAEETAAGGAELYETVEGTGDEREAADEPEQAVSGEAAEDAAAEESIADADAEEAEAEDEDEDA</sequence>
<evidence type="ECO:0000256" key="1">
    <source>
        <dbReference type="SAM" id="MobiDB-lite"/>
    </source>
</evidence>
<dbReference type="RefSeq" id="WP_036585409.1">
    <property type="nucleotide sequence ID" value="NZ_KK082117.1"/>
</dbReference>
<keyword evidence="2" id="KW-0687">Ribonucleoprotein</keyword>
<keyword evidence="3" id="KW-1185">Reference proteome</keyword>
<dbReference type="GO" id="GO:0005840">
    <property type="term" value="C:ribosome"/>
    <property type="evidence" value="ECO:0007669"/>
    <property type="project" value="UniProtKB-KW"/>
</dbReference>
<accession>A0A9W5RZ74</accession>